<reference evidence="2 3" key="1">
    <citation type="submission" date="2019-05" db="EMBL/GenBank/DDBJ databases">
        <title>Emergence of the Ug99 lineage of the wheat stem rust pathogen through somatic hybridization.</title>
        <authorList>
            <person name="Li F."/>
            <person name="Upadhyaya N.M."/>
            <person name="Sperschneider J."/>
            <person name="Matny O."/>
            <person name="Nguyen-Phuc H."/>
            <person name="Mago R."/>
            <person name="Raley C."/>
            <person name="Miller M.E."/>
            <person name="Silverstein K.A.T."/>
            <person name="Henningsen E."/>
            <person name="Hirsch C.D."/>
            <person name="Visser B."/>
            <person name="Pretorius Z.A."/>
            <person name="Steffenson B.J."/>
            <person name="Schwessinger B."/>
            <person name="Dodds P.N."/>
            <person name="Figueroa M."/>
        </authorList>
    </citation>
    <scope>NUCLEOTIDE SEQUENCE [LARGE SCALE GENOMIC DNA]</scope>
    <source>
        <strain evidence="2">21-0</strain>
    </source>
</reference>
<sequence>MFHVVPSRTQPLCFLFSGKLARNTHFTHPGTGWQCTNDGSTHLSVRSENWTDFVGQTPDGATPRTQTDRTQPTLTERTSLSHQKVLTEEAWPVSLTWPIKCRPAISRIFNHGTLAAARKLEASSPYNYTNVVTYDAKSHPTTYPILEAAHKFDGNIESMLSFMKRFQFGKVPPSMDAENSAEGYISGEVFVHENTESPVFNQ</sequence>
<evidence type="ECO:0000256" key="1">
    <source>
        <dbReference type="SAM" id="MobiDB-lite"/>
    </source>
</evidence>
<comment type="caution">
    <text evidence="2">The sequence shown here is derived from an EMBL/GenBank/DDBJ whole genome shotgun (WGS) entry which is preliminary data.</text>
</comment>
<accession>A0A5B0QG15</accession>
<dbReference type="EMBL" id="VSWC01000016">
    <property type="protein sequence ID" value="KAA1112049.1"/>
    <property type="molecule type" value="Genomic_DNA"/>
</dbReference>
<feature type="compositionally biased region" description="Low complexity" evidence="1">
    <location>
        <begin position="62"/>
        <end position="75"/>
    </location>
</feature>
<dbReference type="AlphaFoldDB" id="A0A5B0QG15"/>
<protein>
    <submittedName>
        <fullName evidence="2">Uncharacterized protein</fullName>
    </submittedName>
</protein>
<gene>
    <name evidence="2" type="ORF">PGT21_021090</name>
</gene>
<name>A0A5B0QG15_PUCGR</name>
<proteinExistence type="predicted"/>
<organism evidence="2 3">
    <name type="scientific">Puccinia graminis f. sp. tritici</name>
    <dbReference type="NCBI Taxonomy" id="56615"/>
    <lineage>
        <taxon>Eukaryota</taxon>
        <taxon>Fungi</taxon>
        <taxon>Dikarya</taxon>
        <taxon>Basidiomycota</taxon>
        <taxon>Pucciniomycotina</taxon>
        <taxon>Pucciniomycetes</taxon>
        <taxon>Pucciniales</taxon>
        <taxon>Pucciniaceae</taxon>
        <taxon>Puccinia</taxon>
    </lineage>
</organism>
<keyword evidence="3" id="KW-1185">Reference proteome</keyword>
<dbReference type="Proteomes" id="UP000324748">
    <property type="component" value="Unassembled WGS sequence"/>
</dbReference>
<evidence type="ECO:0000313" key="3">
    <source>
        <dbReference type="Proteomes" id="UP000324748"/>
    </source>
</evidence>
<feature type="region of interest" description="Disordered" evidence="1">
    <location>
        <begin position="54"/>
        <end position="76"/>
    </location>
</feature>
<evidence type="ECO:0000313" key="2">
    <source>
        <dbReference type="EMBL" id="KAA1112049.1"/>
    </source>
</evidence>